<dbReference type="Proteomes" id="UP001239994">
    <property type="component" value="Unassembled WGS sequence"/>
</dbReference>
<dbReference type="EMBL" id="JAROKS010000025">
    <property type="protein sequence ID" value="KAK1785841.1"/>
    <property type="molecule type" value="Genomic_DNA"/>
</dbReference>
<evidence type="ECO:0000313" key="2">
    <source>
        <dbReference type="Proteomes" id="UP001239994"/>
    </source>
</evidence>
<proteinExistence type="predicted"/>
<comment type="caution">
    <text evidence="1">The sequence shown here is derived from an EMBL/GenBank/DDBJ whole genome shotgun (WGS) entry which is preliminary data.</text>
</comment>
<reference evidence="1" key="1">
    <citation type="submission" date="2023-03" db="EMBL/GenBank/DDBJ databases">
        <title>Electrophorus voltai genome.</title>
        <authorList>
            <person name="Bian C."/>
        </authorList>
    </citation>
    <scope>NUCLEOTIDE SEQUENCE</scope>
    <source>
        <strain evidence="1">CB-2022</strain>
        <tissue evidence="1">Muscle</tissue>
    </source>
</reference>
<dbReference type="AlphaFoldDB" id="A0AAD8YS85"/>
<evidence type="ECO:0000313" key="1">
    <source>
        <dbReference type="EMBL" id="KAK1785841.1"/>
    </source>
</evidence>
<organism evidence="1 2">
    <name type="scientific">Electrophorus voltai</name>
    <dbReference type="NCBI Taxonomy" id="2609070"/>
    <lineage>
        <taxon>Eukaryota</taxon>
        <taxon>Metazoa</taxon>
        <taxon>Chordata</taxon>
        <taxon>Craniata</taxon>
        <taxon>Vertebrata</taxon>
        <taxon>Euteleostomi</taxon>
        <taxon>Actinopterygii</taxon>
        <taxon>Neopterygii</taxon>
        <taxon>Teleostei</taxon>
        <taxon>Ostariophysi</taxon>
        <taxon>Gymnotiformes</taxon>
        <taxon>Gymnotoidei</taxon>
        <taxon>Gymnotidae</taxon>
        <taxon>Electrophorus</taxon>
    </lineage>
</organism>
<gene>
    <name evidence="1" type="ORF">P4O66_003213</name>
</gene>
<accession>A0AAD8YS85</accession>
<keyword evidence="2" id="KW-1185">Reference proteome</keyword>
<protein>
    <submittedName>
        <fullName evidence="1">Uncharacterized protein</fullName>
    </submittedName>
</protein>
<sequence length="250" mass="27122">MTLAGVCLRDKSPISACPVLTSRGLSTEVGVGVPTCSSPGTIDVNQSKVGSHFQTLEPSAQRSLVLCLSLPHWMTSQLLPCTLLRHPWKKQKLSSETIATNETHRGRVYKTPPQPNPCGKSSILVGTLSAITTRESIPGGFWGGHGGDQGSDPAESYLPSLDYRDCYGYNYEYPGSDSAESYSPPIDYQDGYEDYSKDQVNRVLYIALHSALNSLAWSLVSKGIFLIYGNCNTSIARMGFPVAMEINCTS</sequence>
<name>A0AAD8YS85_9TELE</name>